<gene>
    <name evidence="2" type="primary">ORF37497</name>
</gene>
<accession>A0A0B6YU72</accession>
<evidence type="ECO:0000256" key="1">
    <source>
        <dbReference type="SAM" id="MobiDB-lite"/>
    </source>
</evidence>
<reference evidence="2" key="1">
    <citation type="submission" date="2014-12" db="EMBL/GenBank/DDBJ databases">
        <title>Insight into the proteome of Arion vulgaris.</title>
        <authorList>
            <person name="Aradska J."/>
            <person name="Bulat T."/>
            <person name="Smidak R."/>
            <person name="Sarate P."/>
            <person name="Gangsoo J."/>
            <person name="Sialana F."/>
            <person name="Bilban M."/>
            <person name="Lubec G."/>
        </authorList>
    </citation>
    <scope>NUCLEOTIDE SEQUENCE</scope>
    <source>
        <tissue evidence="2">Skin</tissue>
    </source>
</reference>
<feature type="non-terminal residue" evidence="2">
    <location>
        <position position="1"/>
    </location>
</feature>
<organism evidence="2">
    <name type="scientific">Arion vulgaris</name>
    <dbReference type="NCBI Taxonomy" id="1028688"/>
    <lineage>
        <taxon>Eukaryota</taxon>
        <taxon>Metazoa</taxon>
        <taxon>Spiralia</taxon>
        <taxon>Lophotrochozoa</taxon>
        <taxon>Mollusca</taxon>
        <taxon>Gastropoda</taxon>
        <taxon>Heterobranchia</taxon>
        <taxon>Euthyneura</taxon>
        <taxon>Panpulmonata</taxon>
        <taxon>Eupulmonata</taxon>
        <taxon>Stylommatophora</taxon>
        <taxon>Helicina</taxon>
        <taxon>Arionoidea</taxon>
        <taxon>Arionidae</taxon>
        <taxon>Arion</taxon>
    </lineage>
</organism>
<name>A0A0B6YU72_9EUPU</name>
<sequence length="83" mass="9166">STDPSVKHARIIMTNNSFQTISDSENNEDEHSTSIQSASVDDNFKMDKHGTYVDVDCKVTNDTINCNLSKSNNATTNVDTQPQ</sequence>
<dbReference type="AlphaFoldDB" id="A0A0B6YU72"/>
<proteinExistence type="predicted"/>
<feature type="region of interest" description="Disordered" evidence="1">
    <location>
        <begin position="17"/>
        <end position="40"/>
    </location>
</feature>
<feature type="non-terminal residue" evidence="2">
    <location>
        <position position="83"/>
    </location>
</feature>
<dbReference type="EMBL" id="HACG01012949">
    <property type="protein sequence ID" value="CEK59814.1"/>
    <property type="molecule type" value="Transcribed_RNA"/>
</dbReference>
<protein>
    <submittedName>
        <fullName evidence="2">Uncharacterized protein</fullName>
    </submittedName>
</protein>
<evidence type="ECO:0000313" key="2">
    <source>
        <dbReference type="EMBL" id="CEK59814.1"/>
    </source>
</evidence>